<keyword evidence="3" id="KW-1185">Reference proteome</keyword>
<feature type="domain" description="VOC" evidence="1">
    <location>
        <begin position="7"/>
        <end position="126"/>
    </location>
</feature>
<sequence length="133" mass="14825">MKHSLIRVGTIYLPVQEVGKSAVWYKEKLGADINYQDNQKAIVDLADISIFLVKAAPGQTSNFLEEDGSERFAITFEVDGKEALKALQKQLKDKGVKVGDIEDRGHPGLNFVFEDINGNRLDVWSELSPAYRG</sequence>
<dbReference type="AlphaFoldDB" id="A0A3E0JCH3"/>
<name>A0A3E0JCH3_9BACI</name>
<gene>
    <name evidence="2" type="ORF">DYE48_03100</name>
</gene>
<dbReference type="CDD" id="cd06587">
    <property type="entry name" value="VOC"/>
    <property type="match status" value="1"/>
</dbReference>
<proteinExistence type="predicted"/>
<dbReference type="Pfam" id="PF00903">
    <property type="entry name" value="Glyoxalase"/>
    <property type="match status" value="1"/>
</dbReference>
<dbReference type="Proteomes" id="UP000256305">
    <property type="component" value="Unassembled WGS sequence"/>
</dbReference>
<evidence type="ECO:0000313" key="2">
    <source>
        <dbReference type="EMBL" id="REJ10484.1"/>
    </source>
</evidence>
<dbReference type="PROSITE" id="PS51819">
    <property type="entry name" value="VOC"/>
    <property type="match status" value="1"/>
</dbReference>
<reference evidence="2 3" key="1">
    <citation type="submission" date="2018-08" db="EMBL/GenBank/DDBJ databases">
        <title>Genome sequence of Halobacillus trueperi KCTC 3686.</title>
        <authorList>
            <person name="Cho K.H."/>
            <person name="Kwak M.-J."/>
            <person name="Kim B.-Y."/>
            <person name="Chun J."/>
        </authorList>
    </citation>
    <scope>NUCLEOTIDE SEQUENCE [LARGE SCALE GENOMIC DNA]</scope>
    <source>
        <strain evidence="2 3">KCTC 3686</strain>
    </source>
</reference>
<dbReference type="RefSeq" id="WP_115822383.1">
    <property type="nucleotide sequence ID" value="NZ_QUAE01000002.1"/>
</dbReference>
<organism evidence="2 3">
    <name type="scientific">Halobacillus trueperi</name>
    <dbReference type="NCBI Taxonomy" id="156205"/>
    <lineage>
        <taxon>Bacteria</taxon>
        <taxon>Bacillati</taxon>
        <taxon>Bacillota</taxon>
        <taxon>Bacilli</taxon>
        <taxon>Bacillales</taxon>
        <taxon>Bacillaceae</taxon>
        <taxon>Halobacillus</taxon>
    </lineage>
</organism>
<dbReference type="SUPFAM" id="SSF54593">
    <property type="entry name" value="Glyoxalase/Bleomycin resistance protein/Dihydroxybiphenyl dioxygenase"/>
    <property type="match status" value="1"/>
</dbReference>
<dbReference type="Gene3D" id="3.10.180.10">
    <property type="entry name" value="2,3-Dihydroxybiphenyl 1,2-Dioxygenase, domain 1"/>
    <property type="match status" value="1"/>
</dbReference>
<comment type="caution">
    <text evidence="2">The sequence shown here is derived from an EMBL/GenBank/DDBJ whole genome shotgun (WGS) entry which is preliminary data.</text>
</comment>
<dbReference type="EMBL" id="QUAE01000002">
    <property type="protein sequence ID" value="REJ10484.1"/>
    <property type="molecule type" value="Genomic_DNA"/>
</dbReference>
<dbReference type="InterPro" id="IPR004360">
    <property type="entry name" value="Glyas_Fos-R_dOase_dom"/>
</dbReference>
<evidence type="ECO:0000259" key="1">
    <source>
        <dbReference type="PROSITE" id="PS51819"/>
    </source>
</evidence>
<dbReference type="InterPro" id="IPR037523">
    <property type="entry name" value="VOC_core"/>
</dbReference>
<evidence type="ECO:0000313" key="3">
    <source>
        <dbReference type="Proteomes" id="UP000256305"/>
    </source>
</evidence>
<protein>
    <submittedName>
        <fullName evidence="2">VOC family protein</fullName>
    </submittedName>
</protein>
<dbReference type="InterPro" id="IPR029068">
    <property type="entry name" value="Glyas_Bleomycin-R_OHBP_Dase"/>
</dbReference>
<accession>A0A3E0JCH3</accession>